<dbReference type="Proteomes" id="UP001630127">
    <property type="component" value="Unassembled WGS sequence"/>
</dbReference>
<dbReference type="AlphaFoldDB" id="A0ABD3ABL1"/>
<comment type="subcellular location">
    <subcellularLocation>
        <location evidence="1">Membrane</location>
    </subcellularLocation>
</comment>
<dbReference type="PANTHER" id="PTHR31234:SF54">
    <property type="entry name" value="LATE EMBRYOGENESIS ABUNDANT PROTEIN LEA-2 SUBGROUP DOMAIN-CONTAINING PROTEIN"/>
    <property type="match status" value="1"/>
</dbReference>
<keyword evidence="3" id="KW-0812">Transmembrane</keyword>
<organism evidence="4 5">
    <name type="scientific">Cinchona calisaya</name>
    <dbReference type="NCBI Taxonomy" id="153742"/>
    <lineage>
        <taxon>Eukaryota</taxon>
        <taxon>Viridiplantae</taxon>
        <taxon>Streptophyta</taxon>
        <taxon>Embryophyta</taxon>
        <taxon>Tracheophyta</taxon>
        <taxon>Spermatophyta</taxon>
        <taxon>Magnoliopsida</taxon>
        <taxon>eudicotyledons</taxon>
        <taxon>Gunneridae</taxon>
        <taxon>Pentapetalae</taxon>
        <taxon>asterids</taxon>
        <taxon>lamiids</taxon>
        <taxon>Gentianales</taxon>
        <taxon>Rubiaceae</taxon>
        <taxon>Cinchonoideae</taxon>
        <taxon>Cinchoneae</taxon>
        <taxon>Cinchona</taxon>
    </lineage>
</organism>
<dbReference type="GO" id="GO:0016020">
    <property type="term" value="C:membrane"/>
    <property type="evidence" value="ECO:0007669"/>
    <property type="project" value="UniProtKB-SubCell"/>
</dbReference>
<keyword evidence="3" id="KW-1133">Transmembrane helix</keyword>
<sequence length="239" mass="27009">MDITTTPPHSKFSCRKKLSCLPFSFKKSCFFFLTFILLIVLVLGLLALIIFLILKPQKPFFSIQTAKIESYKLDDDTKDLFVSSVVSLTIIAANPNRVGISYSTTRLRVLQNGLVIGMIRIPRFHQPPQSKNISLQAQVMFECVNVSDLTSGKSVQENSRNGNSFQMRILGDIRAQVRIHRATLPKLRIALDCDIMIDQKHLAFNYEMNSMKDIKNANMISLPTVSKLFSNKCSLGIYV</sequence>
<protein>
    <recommendedName>
        <fullName evidence="6">Late embryogenesis abundant protein LEA-2 subgroup domain-containing protein</fullName>
    </recommendedName>
</protein>
<evidence type="ECO:0000256" key="3">
    <source>
        <dbReference type="SAM" id="Phobius"/>
    </source>
</evidence>
<feature type="transmembrane region" description="Helical" evidence="3">
    <location>
        <begin position="30"/>
        <end position="54"/>
    </location>
</feature>
<keyword evidence="2 3" id="KW-0472">Membrane</keyword>
<evidence type="ECO:0000256" key="2">
    <source>
        <dbReference type="ARBA" id="ARBA00023136"/>
    </source>
</evidence>
<proteinExistence type="predicted"/>
<accession>A0ABD3ABL1</accession>
<evidence type="ECO:0000313" key="5">
    <source>
        <dbReference type="Proteomes" id="UP001630127"/>
    </source>
</evidence>
<gene>
    <name evidence="4" type="ORF">ACH5RR_007870</name>
</gene>
<evidence type="ECO:0000313" key="4">
    <source>
        <dbReference type="EMBL" id="KAL3528548.1"/>
    </source>
</evidence>
<comment type="caution">
    <text evidence="4">The sequence shown here is derived from an EMBL/GenBank/DDBJ whole genome shotgun (WGS) entry which is preliminary data.</text>
</comment>
<dbReference type="EMBL" id="JBJUIK010000004">
    <property type="protein sequence ID" value="KAL3528548.1"/>
    <property type="molecule type" value="Genomic_DNA"/>
</dbReference>
<name>A0ABD3ABL1_9GENT</name>
<evidence type="ECO:0008006" key="6">
    <source>
        <dbReference type="Google" id="ProtNLM"/>
    </source>
</evidence>
<keyword evidence="5" id="KW-1185">Reference proteome</keyword>
<reference evidence="4 5" key="1">
    <citation type="submission" date="2024-11" db="EMBL/GenBank/DDBJ databases">
        <title>A near-complete genome assembly of Cinchona calisaya.</title>
        <authorList>
            <person name="Lian D.C."/>
            <person name="Zhao X.W."/>
            <person name="Wei L."/>
        </authorList>
    </citation>
    <scope>NUCLEOTIDE SEQUENCE [LARGE SCALE GENOMIC DNA]</scope>
    <source>
        <tissue evidence="4">Nenye</tissue>
    </source>
</reference>
<dbReference type="InterPro" id="IPR044839">
    <property type="entry name" value="NDR1-like"/>
</dbReference>
<dbReference type="PANTHER" id="PTHR31234">
    <property type="entry name" value="LATE EMBRYOGENESIS ABUNDANT (LEA) HYDROXYPROLINE-RICH GLYCOPROTEIN FAMILY"/>
    <property type="match status" value="1"/>
</dbReference>
<evidence type="ECO:0000256" key="1">
    <source>
        <dbReference type="ARBA" id="ARBA00004370"/>
    </source>
</evidence>